<organism evidence="1">
    <name type="scientific">marine sediment metagenome</name>
    <dbReference type="NCBI Taxonomy" id="412755"/>
    <lineage>
        <taxon>unclassified sequences</taxon>
        <taxon>metagenomes</taxon>
        <taxon>ecological metagenomes</taxon>
    </lineage>
</organism>
<accession>X1UIS8</accession>
<evidence type="ECO:0000313" key="1">
    <source>
        <dbReference type="EMBL" id="GAI99800.1"/>
    </source>
</evidence>
<proteinExistence type="predicted"/>
<comment type="caution">
    <text evidence="1">The sequence shown here is derived from an EMBL/GenBank/DDBJ whole genome shotgun (WGS) entry which is preliminary data.</text>
</comment>
<name>X1UIS8_9ZZZZ</name>
<gene>
    <name evidence="1" type="ORF">S12H4_35565</name>
</gene>
<protein>
    <submittedName>
        <fullName evidence="1">Uncharacterized protein</fullName>
    </submittedName>
</protein>
<reference evidence="1" key="1">
    <citation type="journal article" date="2014" name="Front. Microbiol.">
        <title>High frequency of phylogenetically diverse reductive dehalogenase-homologous genes in deep subseafloor sedimentary metagenomes.</title>
        <authorList>
            <person name="Kawai M."/>
            <person name="Futagami T."/>
            <person name="Toyoda A."/>
            <person name="Takaki Y."/>
            <person name="Nishi S."/>
            <person name="Hori S."/>
            <person name="Arai W."/>
            <person name="Tsubouchi T."/>
            <person name="Morono Y."/>
            <person name="Uchiyama I."/>
            <person name="Ito T."/>
            <person name="Fujiyama A."/>
            <person name="Inagaki F."/>
            <person name="Takami H."/>
        </authorList>
    </citation>
    <scope>NUCLEOTIDE SEQUENCE</scope>
    <source>
        <strain evidence="1">Expedition CK06-06</strain>
    </source>
</reference>
<sequence length="94" mass="10535">IRPWRCECCGGNFIVSLMFDEAVEGFDGFSVSLPARRYGKETFLAKLKAAAEEGLSELLEIEGEERERWLQRQEEGKAVSALISEIKSEIGLLP</sequence>
<feature type="non-terminal residue" evidence="1">
    <location>
        <position position="1"/>
    </location>
</feature>
<dbReference type="AlphaFoldDB" id="X1UIS8"/>
<dbReference type="EMBL" id="BARW01021140">
    <property type="protein sequence ID" value="GAI99800.1"/>
    <property type="molecule type" value="Genomic_DNA"/>
</dbReference>